<dbReference type="GO" id="GO:0003964">
    <property type="term" value="F:RNA-directed DNA polymerase activity"/>
    <property type="evidence" value="ECO:0007669"/>
    <property type="project" value="UniProtKB-KW"/>
</dbReference>
<dbReference type="AlphaFoldDB" id="A0AAD1RE63"/>
<evidence type="ECO:0000256" key="1">
    <source>
        <dbReference type="SAM" id="MobiDB-lite"/>
    </source>
</evidence>
<keyword evidence="2" id="KW-0378">Hydrolase</keyword>
<feature type="region of interest" description="Disordered" evidence="1">
    <location>
        <begin position="98"/>
        <end position="124"/>
    </location>
</feature>
<dbReference type="EMBL" id="OW240913">
    <property type="protein sequence ID" value="CAH2250801.1"/>
    <property type="molecule type" value="Genomic_DNA"/>
</dbReference>
<proteinExistence type="predicted"/>
<keyword evidence="2" id="KW-0548">Nucleotidyltransferase</keyword>
<reference evidence="2" key="1">
    <citation type="submission" date="2022-03" db="EMBL/GenBank/DDBJ databases">
        <authorList>
            <person name="Alioto T."/>
            <person name="Alioto T."/>
            <person name="Gomez Garrido J."/>
        </authorList>
    </citation>
    <scope>NUCLEOTIDE SEQUENCE</scope>
</reference>
<feature type="compositionally biased region" description="Polar residues" evidence="1">
    <location>
        <begin position="98"/>
        <end position="109"/>
    </location>
</feature>
<sequence>MVTYYHSLYNLKDDPDLHQPTSSDIQDFLRRTTLPALSAQQKTTLQNPVTTQEIQHAIQSLPHGKSPGPDGLTNSYYKSQTASLVPYLEKSFNHIITTGHTAKTRQTPDQMPEPKANISPQHRH</sequence>
<keyword evidence="2" id="KW-0808">Transferase</keyword>
<evidence type="ECO:0000313" key="3">
    <source>
        <dbReference type="Proteomes" id="UP001295444"/>
    </source>
</evidence>
<gene>
    <name evidence="2" type="ORF">PECUL_23A005156</name>
</gene>
<protein>
    <submittedName>
        <fullName evidence="2">Endonuclease reverse transcriptase</fullName>
    </submittedName>
</protein>
<dbReference type="PANTHER" id="PTHR31635:SF196">
    <property type="entry name" value="REVERSE TRANSCRIPTASE DOMAIN-CONTAINING PROTEIN-RELATED"/>
    <property type="match status" value="1"/>
</dbReference>
<keyword evidence="2" id="KW-0540">Nuclease</keyword>
<dbReference type="GO" id="GO:0004519">
    <property type="term" value="F:endonuclease activity"/>
    <property type="evidence" value="ECO:0007669"/>
    <property type="project" value="UniProtKB-KW"/>
</dbReference>
<name>A0AAD1RE63_PELCU</name>
<keyword evidence="3" id="KW-1185">Reference proteome</keyword>
<keyword evidence="2" id="KW-0255">Endonuclease</keyword>
<dbReference type="Proteomes" id="UP001295444">
    <property type="component" value="Chromosome 02"/>
</dbReference>
<dbReference type="PANTHER" id="PTHR31635">
    <property type="entry name" value="REVERSE TRANSCRIPTASE DOMAIN-CONTAINING PROTEIN-RELATED"/>
    <property type="match status" value="1"/>
</dbReference>
<evidence type="ECO:0000313" key="2">
    <source>
        <dbReference type="EMBL" id="CAH2250801.1"/>
    </source>
</evidence>
<accession>A0AAD1RE63</accession>
<keyword evidence="2" id="KW-0695">RNA-directed DNA polymerase</keyword>
<organism evidence="2 3">
    <name type="scientific">Pelobates cultripes</name>
    <name type="common">Western spadefoot toad</name>
    <dbReference type="NCBI Taxonomy" id="61616"/>
    <lineage>
        <taxon>Eukaryota</taxon>
        <taxon>Metazoa</taxon>
        <taxon>Chordata</taxon>
        <taxon>Craniata</taxon>
        <taxon>Vertebrata</taxon>
        <taxon>Euteleostomi</taxon>
        <taxon>Amphibia</taxon>
        <taxon>Batrachia</taxon>
        <taxon>Anura</taxon>
        <taxon>Pelobatoidea</taxon>
        <taxon>Pelobatidae</taxon>
        <taxon>Pelobates</taxon>
    </lineage>
</organism>